<dbReference type="GO" id="GO:0042026">
    <property type="term" value="P:protein refolding"/>
    <property type="evidence" value="ECO:0007669"/>
    <property type="project" value="InterPro"/>
</dbReference>
<organism evidence="3 4">
    <name type="scientific">Trifolium pratense</name>
    <name type="common">Red clover</name>
    <dbReference type="NCBI Taxonomy" id="57577"/>
    <lineage>
        <taxon>Eukaryota</taxon>
        <taxon>Viridiplantae</taxon>
        <taxon>Streptophyta</taxon>
        <taxon>Embryophyta</taxon>
        <taxon>Tracheophyta</taxon>
        <taxon>Spermatophyta</taxon>
        <taxon>Magnoliopsida</taxon>
        <taxon>eudicotyledons</taxon>
        <taxon>Gunneridae</taxon>
        <taxon>Pentapetalae</taxon>
        <taxon>rosids</taxon>
        <taxon>fabids</taxon>
        <taxon>Fabales</taxon>
        <taxon>Fabaceae</taxon>
        <taxon>Papilionoideae</taxon>
        <taxon>50 kb inversion clade</taxon>
        <taxon>NPAAA clade</taxon>
        <taxon>Hologalegina</taxon>
        <taxon>IRL clade</taxon>
        <taxon>Trifolieae</taxon>
        <taxon>Trifolium</taxon>
    </lineage>
</organism>
<reference evidence="3 4" key="1">
    <citation type="journal article" date="2014" name="Am. J. Bot.">
        <title>Genome assembly and annotation for red clover (Trifolium pratense; Fabaceae).</title>
        <authorList>
            <person name="Istvanek J."/>
            <person name="Jaros M."/>
            <person name="Krenek A."/>
            <person name="Repkova J."/>
        </authorList>
    </citation>
    <scope>NUCLEOTIDE SEQUENCE [LARGE SCALE GENOMIC DNA]</scope>
    <source>
        <strain evidence="4">cv. Tatra</strain>
        <tissue evidence="3">Young leaves</tissue>
    </source>
</reference>
<sequence>MVIPLLIVAEDVESDALATLILNKLRAGVLKVCAIKAHGFGENLVSRISRKWIWKEMFGSCKKLPLHREFNPNILSMNLVIAGMTHVVFSMDIMEEQLAT</sequence>
<evidence type="ECO:0000256" key="2">
    <source>
        <dbReference type="ARBA" id="ARBA00023186"/>
    </source>
</evidence>
<dbReference type="InterPro" id="IPR001844">
    <property type="entry name" value="Cpn60/GroEL"/>
</dbReference>
<dbReference type="GO" id="GO:0140662">
    <property type="term" value="F:ATP-dependent protein folding chaperone"/>
    <property type="evidence" value="ECO:0007669"/>
    <property type="project" value="InterPro"/>
</dbReference>
<dbReference type="PANTHER" id="PTHR45633">
    <property type="entry name" value="60 KDA HEAT SHOCK PROTEIN, MITOCHONDRIAL"/>
    <property type="match status" value="1"/>
</dbReference>
<evidence type="ECO:0000313" key="4">
    <source>
        <dbReference type="Proteomes" id="UP000236291"/>
    </source>
</evidence>
<dbReference type="STRING" id="57577.A0A2K3LU79"/>
<proteinExistence type="inferred from homology"/>
<dbReference type="EMBL" id="ASHM01041249">
    <property type="protein sequence ID" value="PNX82091.1"/>
    <property type="molecule type" value="Genomic_DNA"/>
</dbReference>
<dbReference type="SUPFAM" id="SSF52029">
    <property type="entry name" value="GroEL apical domain-like"/>
    <property type="match status" value="1"/>
</dbReference>
<reference evidence="3 4" key="2">
    <citation type="journal article" date="2017" name="Front. Plant Sci.">
        <title>Gene Classification and Mining of Molecular Markers Useful in Red Clover (Trifolium pratense) Breeding.</title>
        <authorList>
            <person name="Istvanek J."/>
            <person name="Dluhosova J."/>
            <person name="Dluhos P."/>
            <person name="Patkova L."/>
            <person name="Nedelnik J."/>
            <person name="Repkova J."/>
        </authorList>
    </citation>
    <scope>NUCLEOTIDE SEQUENCE [LARGE SCALE GENOMIC DNA]</scope>
    <source>
        <strain evidence="4">cv. Tatra</strain>
        <tissue evidence="3">Young leaves</tissue>
    </source>
</reference>
<evidence type="ECO:0000256" key="1">
    <source>
        <dbReference type="ARBA" id="ARBA00006607"/>
    </source>
</evidence>
<gene>
    <name evidence="3" type="ORF">L195_g038118</name>
</gene>
<name>A0A2K3LU79_TRIPR</name>
<dbReference type="Proteomes" id="UP000236291">
    <property type="component" value="Unassembled WGS sequence"/>
</dbReference>
<dbReference type="AlphaFoldDB" id="A0A2K3LU79"/>
<comment type="similarity">
    <text evidence="1">Belongs to the chaperonin (HSP60) family.</text>
</comment>
<accession>A0A2K3LU79</accession>
<keyword evidence="2" id="KW-0143">Chaperone</keyword>
<dbReference type="InterPro" id="IPR027409">
    <property type="entry name" value="GroEL-like_apical_dom_sf"/>
</dbReference>
<dbReference type="Gene3D" id="3.50.7.10">
    <property type="entry name" value="GroEL"/>
    <property type="match status" value="1"/>
</dbReference>
<evidence type="ECO:0000313" key="3">
    <source>
        <dbReference type="EMBL" id="PNX82091.1"/>
    </source>
</evidence>
<comment type="caution">
    <text evidence="3">The sequence shown here is derived from an EMBL/GenBank/DDBJ whole genome shotgun (WGS) entry which is preliminary data.</text>
</comment>
<protein>
    <submittedName>
        <fullName evidence="3">Chaperonin CPN60-2 mitochondrial-like</fullName>
    </submittedName>
</protein>